<evidence type="ECO:0000256" key="1">
    <source>
        <dbReference type="SAM" id="MobiDB-lite"/>
    </source>
</evidence>
<proteinExistence type="predicted"/>
<feature type="non-terminal residue" evidence="2">
    <location>
        <position position="1"/>
    </location>
</feature>
<organism evidence="2 3">
    <name type="scientific">Cuscuta europaea</name>
    <name type="common">European dodder</name>
    <dbReference type="NCBI Taxonomy" id="41803"/>
    <lineage>
        <taxon>Eukaryota</taxon>
        <taxon>Viridiplantae</taxon>
        <taxon>Streptophyta</taxon>
        <taxon>Embryophyta</taxon>
        <taxon>Tracheophyta</taxon>
        <taxon>Spermatophyta</taxon>
        <taxon>Magnoliopsida</taxon>
        <taxon>eudicotyledons</taxon>
        <taxon>Gunneridae</taxon>
        <taxon>Pentapetalae</taxon>
        <taxon>asterids</taxon>
        <taxon>lamiids</taxon>
        <taxon>Solanales</taxon>
        <taxon>Convolvulaceae</taxon>
        <taxon>Cuscuteae</taxon>
        <taxon>Cuscuta</taxon>
        <taxon>Cuscuta subgen. Cuscuta</taxon>
    </lineage>
</organism>
<dbReference type="OrthoDB" id="1305148at2759"/>
<evidence type="ECO:0000313" key="3">
    <source>
        <dbReference type="Proteomes" id="UP001152484"/>
    </source>
</evidence>
<dbReference type="EMBL" id="CAMAPE010000019">
    <property type="protein sequence ID" value="CAH9086966.1"/>
    <property type="molecule type" value="Genomic_DNA"/>
</dbReference>
<gene>
    <name evidence="2" type="ORF">CEURO_LOCUS9856</name>
</gene>
<feature type="compositionally biased region" description="Basic and acidic residues" evidence="1">
    <location>
        <begin position="1"/>
        <end position="10"/>
    </location>
</feature>
<feature type="region of interest" description="Disordered" evidence="1">
    <location>
        <begin position="1"/>
        <end position="47"/>
    </location>
</feature>
<evidence type="ECO:0000313" key="2">
    <source>
        <dbReference type="EMBL" id="CAH9086966.1"/>
    </source>
</evidence>
<accession>A0A9P1E8W3</accession>
<dbReference type="Proteomes" id="UP001152484">
    <property type="component" value="Unassembled WGS sequence"/>
</dbReference>
<protein>
    <submittedName>
        <fullName evidence="2">Uncharacterized protein</fullName>
    </submittedName>
</protein>
<comment type="caution">
    <text evidence="2">The sequence shown here is derived from an EMBL/GenBank/DDBJ whole genome shotgun (WGS) entry which is preliminary data.</text>
</comment>
<reference evidence="2" key="1">
    <citation type="submission" date="2022-07" db="EMBL/GenBank/DDBJ databases">
        <authorList>
            <person name="Macas J."/>
            <person name="Novak P."/>
            <person name="Neumann P."/>
        </authorList>
    </citation>
    <scope>NUCLEOTIDE SEQUENCE</scope>
</reference>
<sequence>MYEKKEHLETNEIDESTPEKIGSNANLGETSIREKSTVSKGKGKRIS</sequence>
<keyword evidence="3" id="KW-1185">Reference proteome</keyword>
<dbReference type="AlphaFoldDB" id="A0A9P1E8W3"/>
<name>A0A9P1E8W3_CUSEU</name>